<sequence length="372" mass="40864">MNKDVKIVFLIVCILVMIGIIMIYSSSAVYAYNFFGDSMYLVKRHLIFLAIGVLAAILCMYFPVGFFRDNARLILLATLLLLILVLIPGIGSSSGGARRWIRIAGLGIQPSEIAKFAIIIYMADFTSRKRYLVPDFKYGFLPPVVIIGITSALILLEPDMGTSVTVAFIGFVILLVSDIKRKYITTIFTMAFPIMIAAIIAAPYRLKRVLAFLNPWEDPDGKGFQLIQSFIALGSGGIFGVGLGASKQKLFYLPQAHTDFIYSIIGEEMGFLGACAVLFLFIALVWYCQKLVVKITDPFRSKCILGINVMFAFEAMVNMGVSVGIFPTKGMPLPFVSCGGSSLVVHMACVGILLNMATIEEDPEFNSKNITE</sequence>
<evidence type="ECO:0000313" key="22">
    <source>
        <dbReference type="EMBL" id="KJJ85804.1"/>
    </source>
</evidence>
<keyword evidence="7 21" id="KW-0812">Transmembrane</keyword>
<evidence type="ECO:0000313" key="23">
    <source>
        <dbReference type="Proteomes" id="UP000033428"/>
    </source>
</evidence>
<keyword evidence="4 22" id="KW-0132">Cell division</keyword>
<evidence type="ECO:0000256" key="19">
    <source>
        <dbReference type="ARBA" id="ARBA00044770"/>
    </source>
</evidence>
<keyword evidence="5" id="KW-0328">Glycosyltransferase</keyword>
<evidence type="ECO:0000256" key="4">
    <source>
        <dbReference type="ARBA" id="ARBA00022618"/>
    </source>
</evidence>
<keyword evidence="10 21" id="KW-1133">Transmembrane helix</keyword>
<reference evidence="22 23" key="1">
    <citation type="submission" date="2015-02" db="EMBL/GenBank/DDBJ databases">
        <title>Single-cell genomics of uncultivated deep-branching MTB reveals a conserved set of magnetosome genes.</title>
        <authorList>
            <person name="Kolinko S."/>
            <person name="Richter M."/>
            <person name="Glockner F.O."/>
            <person name="Brachmann A."/>
            <person name="Schuler D."/>
        </authorList>
    </citation>
    <scope>NUCLEOTIDE SEQUENCE [LARGE SCALE GENOMIC DNA]</scope>
    <source>
        <strain evidence="22">SKK-01</strain>
    </source>
</reference>
<dbReference type="GO" id="GO:0071555">
    <property type="term" value="P:cell wall organization"/>
    <property type="evidence" value="ECO:0007669"/>
    <property type="project" value="UniProtKB-KW"/>
</dbReference>
<evidence type="ECO:0000256" key="17">
    <source>
        <dbReference type="ARBA" id="ARBA00041185"/>
    </source>
</evidence>
<dbReference type="InterPro" id="IPR001182">
    <property type="entry name" value="FtsW/RodA"/>
</dbReference>
<evidence type="ECO:0000256" key="11">
    <source>
        <dbReference type="ARBA" id="ARBA00023136"/>
    </source>
</evidence>
<feature type="transmembrane region" description="Helical" evidence="21">
    <location>
        <begin position="333"/>
        <end position="354"/>
    </location>
</feature>
<evidence type="ECO:0000256" key="6">
    <source>
        <dbReference type="ARBA" id="ARBA00022679"/>
    </source>
</evidence>
<keyword evidence="3" id="KW-1003">Cell membrane</keyword>
<feature type="transmembrane region" description="Helical" evidence="21">
    <location>
        <begin position="7"/>
        <end position="26"/>
    </location>
</feature>
<comment type="catalytic activity">
    <reaction evidence="20">
        <text>[GlcNAc-(1-&gt;4)-Mur2Ac(oyl-L-Ala-gamma-D-Glu-L-Lys-D-Ala-D-Ala)](n)-di-trans,octa-cis-undecaprenyl diphosphate + beta-D-GlcNAc-(1-&gt;4)-Mur2Ac(oyl-L-Ala-gamma-D-Glu-L-Lys-D-Ala-D-Ala)-di-trans,octa-cis-undecaprenyl diphosphate = [GlcNAc-(1-&gt;4)-Mur2Ac(oyl-L-Ala-gamma-D-Glu-L-Lys-D-Ala-D-Ala)](n+1)-di-trans,octa-cis-undecaprenyl diphosphate + di-trans,octa-cis-undecaprenyl diphosphate + H(+)</text>
        <dbReference type="Rhea" id="RHEA:23708"/>
        <dbReference type="Rhea" id="RHEA-COMP:9602"/>
        <dbReference type="Rhea" id="RHEA-COMP:9603"/>
        <dbReference type="ChEBI" id="CHEBI:15378"/>
        <dbReference type="ChEBI" id="CHEBI:58405"/>
        <dbReference type="ChEBI" id="CHEBI:60033"/>
        <dbReference type="ChEBI" id="CHEBI:78435"/>
        <dbReference type="EC" id="2.4.99.28"/>
    </reaction>
</comment>
<dbReference type="InterPro" id="IPR013437">
    <property type="entry name" value="FtsW"/>
</dbReference>
<keyword evidence="23" id="KW-1185">Reference proteome</keyword>
<organism evidence="22 23">
    <name type="scientific">Candidatus Omnitrophus magneticus</name>
    <dbReference type="NCBI Taxonomy" id="1609969"/>
    <lineage>
        <taxon>Bacteria</taxon>
        <taxon>Pseudomonadati</taxon>
        <taxon>Candidatus Omnitrophota</taxon>
        <taxon>Candidatus Omnitrophus</taxon>
    </lineage>
</organism>
<comment type="caution">
    <text evidence="22">The sequence shown here is derived from an EMBL/GenBank/DDBJ whole genome shotgun (WGS) entry which is preliminary data.</text>
</comment>
<dbReference type="GO" id="GO:0005886">
    <property type="term" value="C:plasma membrane"/>
    <property type="evidence" value="ECO:0007669"/>
    <property type="project" value="UniProtKB-SubCell"/>
</dbReference>
<accession>A0A0F0CUV4</accession>
<feature type="transmembrane region" description="Helical" evidence="21">
    <location>
        <begin position="160"/>
        <end position="176"/>
    </location>
</feature>
<comment type="subcellular location">
    <subcellularLocation>
        <location evidence="1">Cell membrane</location>
        <topology evidence="1">Multi-pass membrane protein</topology>
    </subcellularLocation>
</comment>
<dbReference type="AlphaFoldDB" id="A0A0F0CUV4"/>
<dbReference type="GO" id="GO:0015648">
    <property type="term" value="F:lipid-linked peptidoglycan transporter activity"/>
    <property type="evidence" value="ECO:0007669"/>
    <property type="project" value="TreeGrafter"/>
</dbReference>
<name>A0A0F0CUV4_9BACT</name>
<keyword evidence="6" id="KW-0808">Transferase</keyword>
<feature type="transmembrane region" description="Helical" evidence="21">
    <location>
        <begin position="226"/>
        <end position="245"/>
    </location>
</feature>
<dbReference type="GO" id="GO:0032153">
    <property type="term" value="C:cell division site"/>
    <property type="evidence" value="ECO:0007669"/>
    <property type="project" value="TreeGrafter"/>
</dbReference>
<dbReference type="GO" id="GO:0051301">
    <property type="term" value="P:cell division"/>
    <property type="evidence" value="ECO:0007669"/>
    <property type="project" value="UniProtKB-KW"/>
</dbReference>
<dbReference type="Proteomes" id="UP000033428">
    <property type="component" value="Unassembled WGS sequence"/>
</dbReference>
<feature type="transmembrane region" description="Helical" evidence="21">
    <location>
        <begin position="307"/>
        <end position="326"/>
    </location>
</feature>
<dbReference type="GO" id="GO:0009252">
    <property type="term" value="P:peptidoglycan biosynthetic process"/>
    <property type="evidence" value="ECO:0007669"/>
    <property type="project" value="UniProtKB-KW"/>
</dbReference>
<dbReference type="NCBIfam" id="TIGR02614">
    <property type="entry name" value="ftsW"/>
    <property type="match status" value="1"/>
</dbReference>
<proteinExistence type="inferred from homology"/>
<evidence type="ECO:0000256" key="3">
    <source>
        <dbReference type="ARBA" id="ARBA00022475"/>
    </source>
</evidence>
<evidence type="ECO:0000256" key="20">
    <source>
        <dbReference type="ARBA" id="ARBA00049902"/>
    </source>
</evidence>
<comment type="pathway">
    <text evidence="2">Cell wall biogenesis; peptidoglycan biosynthesis.</text>
</comment>
<keyword evidence="11 21" id="KW-0472">Membrane</keyword>
<feature type="transmembrane region" description="Helical" evidence="21">
    <location>
        <begin position="73"/>
        <end position="91"/>
    </location>
</feature>
<dbReference type="EMBL" id="JYNY01000070">
    <property type="protein sequence ID" value="KJJ85804.1"/>
    <property type="molecule type" value="Genomic_DNA"/>
</dbReference>
<keyword evidence="8" id="KW-0133">Cell shape</keyword>
<feature type="transmembrane region" description="Helical" evidence="21">
    <location>
        <begin position="183"/>
        <end position="206"/>
    </location>
</feature>
<evidence type="ECO:0000256" key="18">
    <source>
        <dbReference type="ARBA" id="ARBA00041418"/>
    </source>
</evidence>
<evidence type="ECO:0000256" key="10">
    <source>
        <dbReference type="ARBA" id="ARBA00022989"/>
    </source>
</evidence>
<evidence type="ECO:0000256" key="12">
    <source>
        <dbReference type="ARBA" id="ARBA00023306"/>
    </source>
</evidence>
<keyword evidence="13" id="KW-0961">Cell wall biogenesis/degradation</keyword>
<evidence type="ECO:0000256" key="13">
    <source>
        <dbReference type="ARBA" id="ARBA00023316"/>
    </source>
</evidence>
<dbReference type="GO" id="GO:0008360">
    <property type="term" value="P:regulation of cell shape"/>
    <property type="evidence" value="ECO:0007669"/>
    <property type="project" value="UniProtKB-KW"/>
</dbReference>
<dbReference type="PANTHER" id="PTHR30474:SF2">
    <property type="entry name" value="PEPTIDOGLYCAN GLYCOSYLTRANSFERASE FTSW-RELATED"/>
    <property type="match status" value="1"/>
</dbReference>
<dbReference type="GO" id="GO:0008955">
    <property type="term" value="F:peptidoglycan glycosyltransferase activity"/>
    <property type="evidence" value="ECO:0007669"/>
    <property type="project" value="UniProtKB-EC"/>
</dbReference>
<feature type="transmembrane region" description="Helical" evidence="21">
    <location>
        <begin position="269"/>
        <end position="287"/>
    </location>
</feature>
<dbReference type="PANTHER" id="PTHR30474">
    <property type="entry name" value="CELL CYCLE PROTEIN"/>
    <property type="match status" value="1"/>
</dbReference>
<dbReference type="Pfam" id="PF01098">
    <property type="entry name" value="FTSW_RODA_SPOVE"/>
    <property type="match status" value="1"/>
</dbReference>
<feature type="transmembrane region" description="Helical" evidence="21">
    <location>
        <begin position="135"/>
        <end position="154"/>
    </location>
</feature>
<evidence type="ECO:0000256" key="2">
    <source>
        <dbReference type="ARBA" id="ARBA00004752"/>
    </source>
</evidence>
<dbReference type="EC" id="2.4.99.28" evidence="19"/>
<evidence type="ECO:0000256" key="8">
    <source>
        <dbReference type="ARBA" id="ARBA00022960"/>
    </source>
</evidence>
<feature type="transmembrane region" description="Helical" evidence="21">
    <location>
        <begin position="103"/>
        <end position="123"/>
    </location>
</feature>
<evidence type="ECO:0000256" key="9">
    <source>
        <dbReference type="ARBA" id="ARBA00022984"/>
    </source>
</evidence>
<feature type="transmembrane region" description="Helical" evidence="21">
    <location>
        <begin position="46"/>
        <end position="66"/>
    </location>
</feature>
<evidence type="ECO:0000256" key="14">
    <source>
        <dbReference type="ARBA" id="ARBA00032370"/>
    </source>
</evidence>
<protein>
    <recommendedName>
        <fullName evidence="17">Probable peptidoglycan glycosyltransferase FtsW</fullName>
        <ecNumber evidence="19">2.4.99.28</ecNumber>
    </recommendedName>
    <alternativeName>
        <fullName evidence="18">Cell division protein FtsW</fullName>
    </alternativeName>
    <alternativeName>
        <fullName evidence="15">Cell wall polymerase</fullName>
    </alternativeName>
    <alternativeName>
        <fullName evidence="14">Peptidoglycan polymerase</fullName>
    </alternativeName>
</protein>
<evidence type="ECO:0000256" key="7">
    <source>
        <dbReference type="ARBA" id="ARBA00022692"/>
    </source>
</evidence>
<keyword evidence="9" id="KW-0573">Peptidoglycan synthesis</keyword>
<gene>
    <name evidence="22" type="ORF">OMAG_000322</name>
</gene>
<keyword evidence="12" id="KW-0131">Cell cycle</keyword>
<evidence type="ECO:0000256" key="1">
    <source>
        <dbReference type="ARBA" id="ARBA00004651"/>
    </source>
</evidence>
<evidence type="ECO:0000256" key="21">
    <source>
        <dbReference type="SAM" id="Phobius"/>
    </source>
</evidence>
<evidence type="ECO:0000256" key="16">
    <source>
        <dbReference type="ARBA" id="ARBA00038053"/>
    </source>
</evidence>
<comment type="similarity">
    <text evidence="16">Belongs to the SEDS family. FtsW subfamily.</text>
</comment>
<evidence type="ECO:0000256" key="5">
    <source>
        <dbReference type="ARBA" id="ARBA00022676"/>
    </source>
</evidence>
<evidence type="ECO:0000256" key="15">
    <source>
        <dbReference type="ARBA" id="ARBA00033270"/>
    </source>
</evidence>